<dbReference type="InterPro" id="IPR013783">
    <property type="entry name" value="Ig-like_fold"/>
</dbReference>
<dbReference type="InterPro" id="IPR036179">
    <property type="entry name" value="Ig-like_dom_sf"/>
</dbReference>
<dbReference type="Ensembl" id="ENSPPAT00000040313.1">
    <property type="protein sequence ID" value="ENSPPAP00000017605.1"/>
    <property type="gene ID" value="ENSPPAG00000031888.1"/>
</dbReference>
<keyword evidence="5" id="KW-1185">Reference proteome</keyword>
<dbReference type="OMA" id="REIRCKF"/>
<protein>
    <recommendedName>
        <fullName evidence="3">Ig-like domain-containing protein</fullName>
    </recommendedName>
</protein>
<dbReference type="SUPFAM" id="SSF48726">
    <property type="entry name" value="Immunoglobulin"/>
    <property type="match status" value="1"/>
</dbReference>
<dbReference type="GeneTree" id="ENSGT00940000162793"/>
<accession>A0A2R9APE9</accession>
<dbReference type="AlphaFoldDB" id="A0A2R9APE9"/>
<evidence type="ECO:0000259" key="3">
    <source>
        <dbReference type="PROSITE" id="PS50835"/>
    </source>
</evidence>
<reference evidence="4" key="2">
    <citation type="submission" date="2025-09" db="UniProtKB">
        <authorList>
            <consortium name="Ensembl"/>
        </authorList>
    </citation>
    <scope>IDENTIFICATION</scope>
</reference>
<dbReference type="InterPro" id="IPR007110">
    <property type="entry name" value="Ig-like_dom"/>
</dbReference>
<proteinExistence type="predicted"/>
<dbReference type="PROSITE" id="PS50835">
    <property type="entry name" value="IG_LIKE"/>
    <property type="match status" value="1"/>
</dbReference>
<keyword evidence="1" id="KW-0393">Immunoglobulin domain</keyword>
<feature type="compositionally biased region" description="Polar residues" evidence="2">
    <location>
        <begin position="31"/>
        <end position="43"/>
    </location>
</feature>
<dbReference type="InterPro" id="IPR050380">
    <property type="entry name" value="Immune_Resp_Modulators"/>
</dbReference>
<evidence type="ECO:0000256" key="1">
    <source>
        <dbReference type="ARBA" id="ARBA00023319"/>
    </source>
</evidence>
<name>A0A2R9APE9_PANPA</name>
<feature type="domain" description="Ig-like" evidence="3">
    <location>
        <begin position="44"/>
        <end position="136"/>
    </location>
</feature>
<sequence length="136" mass="13938">MSPDTGRLTSQTVKNPGASAPWAQLCPTPRSHGTTSLAASTKGPSVFPLAPSSKSTSGGTAALGCLVKDYFPEPVTVSWNSGALTSGVHTFPAVLQSSGLYSLSSVVTVPSSSLGTQTYICNVDHKPSNTKVDKKV</sequence>
<evidence type="ECO:0000313" key="4">
    <source>
        <dbReference type="Ensembl" id="ENSPPAP00000017605.1"/>
    </source>
</evidence>
<feature type="region of interest" description="Disordered" evidence="2">
    <location>
        <begin position="1"/>
        <end position="44"/>
    </location>
</feature>
<dbReference type="Bgee" id="ENSPPAG00000031888">
    <property type="expression patterns" value="Expressed in adult mammalian kidney and 6 other cell types or tissues"/>
</dbReference>
<dbReference type="PANTHER" id="PTHR23411">
    <property type="entry name" value="TAPASIN"/>
    <property type="match status" value="1"/>
</dbReference>
<dbReference type="FunFam" id="2.60.40.10:FF:001540">
    <property type="entry name" value="Immunoglobulin heavy constant gamma 1"/>
    <property type="match status" value="1"/>
</dbReference>
<evidence type="ECO:0000313" key="5">
    <source>
        <dbReference type="Proteomes" id="UP000240080"/>
    </source>
</evidence>
<dbReference type="Gene3D" id="2.60.40.10">
    <property type="entry name" value="Immunoglobulins"/>
    <property type="match status" value="1"/>
</dbReference>
<organism evidence="4 5">
    <name type="scientific">Pan paniscus</name>
    <name type="common">Pygmy chimpanzee</name>
    <name type="synonym">Bonobo</name>
    <dbReference type="NCBI Taxonomy" id="9597"/>
    <lineage>
        <taxon>Eukaryota</taxon>
        <taxon>Metazoa</taxon>
        <taxon>Chordata</taxon>
        <taxon>Craniata</taxon>
        <taxon>Vertebrata</taxon>
        <taxon>Euteleostomi</taxon>
        <taxon>Mammalia</taxon>
        <taxon>Eutheria</taxon>
        <taxon>Euarchontoglires</taxon>
        <taxon>Primates</taxon>
        <taxon>Haplorrhini</taxon>
        <taxon>Catarrhini</taxon>
        <taxon>Hominidae</taxon>
        <taxon>Pan</taxon>
    </lineage>
</organism>
<dbReference type="InterPro" id="IPR003597">
    <property type="entry name" value="Ig_C1-set"/>
</dbReference>
<dbReference type="SMART" id="SM00407">
    <property type="entry name" value="IGc1"/>
    <property type="match status" value="1"/>
</dbReference>
<dbReference type="Pfam" id="PF07654">
    <property type="entry name" value="C1-set"/>
    <property type="match status" value="1"/>
</dbReference>
<evidence type="ECO:0000256" key="2">
    <source>
        <dbReference type="SAM" id="MobiDB-lite"/>
    </source>
</evidence>
<reference evidence="4" key="1">
    <citation type="submission" date="2025-08" db="UniProtKB">
        <authorList>
            <consortium name="Ensembl"/>
        </authorList>
    </citation>
    <scope>IDENTIFICATION</scope>
</reference>
<dbReference type="Proteomes" id="UP000240080">
    <property type="component" value="Unplaced"/>
</dbReference>